<dbReference type="InterPro" id="IPR036779">
    <property type="entry name" value="LysM_dom_sf"/>
</dbReference>
<feature type="domain" description="LysM" evidence="3">
    <location>
        <begin position="2"/>
        <end position="47"/>
    </location>
</feature>
<sequence>MRIHIVQKGDTLWKIAKEYGISFEDLKRLNVHLANPDYIVPGMEIILPEKINKEPHRDSHKEMPKKETQVHKETPTKESPKKEVQRPMPPPPPIVPPPPAPMPMPEPQMIPIPIPMPMQMPQQPMWVPQPVEMNWHQQVVMPQVEQTVTPPPVQIQPPPPPAPTPPPPPVAKPKPMPVPQPAPQPPMHIMPQMPVVPHCSSCHQPIYHHQMWWPMQMQPQVEHYAMPQPPMSYDMPDHKVGGMEDFLESTSPFFPTHNEQMKPQFDMMPNMNMGMPDMNMGQSCGCGSQPMPMPMPMPDMNMGQSCGCGTKPMPMPDCGCHNQPMMMPNWQMDPCQCQPPCPSEAGPWMSPHYFPGGMTPYRW</sequence>
<evidence type="ECO:0000259" key="2">
    <source>
        <dbReference type="PROSITE" id="PS50943"/>
    </source>
</evidence>
<dbReference type="Proteomes" id="UP001289615">
    <property type="component" value="Unassembled WGS sequence"/>
</dbReference>
<evidence type="ECO:0000313" key="4">
    <source>
        <dbReference type="EMBL" id="MEA0976814.1"/>
    </source>
</evidence>
<dbReference type="EMBL" id="JAXUIA010000006">
    <property type="protein sequence ID" value="MEA0976814.1"/>
    <property type="molecule type" value="Genomic_DNA"/>
</dbReference>
<dbReference type="RefSeq" id="WP_322611641.1">
    <property type="nucleotide sequence ID" value="NZ_JAXLNX010000011.1"/>
</dbReference>
<proteinExistence type="predicted"/>
<accession>A0ABU5NLF5</accession>
<dbReference type="SUPFAM" id="SSF54106">
    <property type="entry name" value="LysM domain"/>
    <property type="match status" value="1"/>
</dbReference>
<evidence type="ECO:0000256" key="1">
    <source>
        <dbReference type="SAM" id="MobiDB-lite"/>
    </source>
</evidence>
<comment type="caution">
    <text evidence="4">The sequence shown here is derived from an EMBL/GenBank/DDBJ whole genome shotgun (WGS) entry which is preliminary data.</text>
</comment>
<feature type="region of interest" description="Disordered" evidence="1">
    <location>
        <begin position="50"/>
        <end position="102"/>
    </location>
</feature>
<feature type="region of interest" description="Disordered" evidence="1">
    <location>
        <begin position="149"/>
        <end position="183"/>
    </location>
</feature>
<evidence type="ECO:0000259" key="3">
    <source>
        <dbReference type="PROSITE" id="PS51782"/>
    </source>
</evidence>
<evidence type="ECO:0000313" key="5">
    <source>
        <dbReference type="Proteomes" id="UP001289615"/>
    </source>
</evidence>
<feature type="compositionally biased region" description="Basic and acidic residues" evidence="1">
    <location>
        <begin position="50"/>
        <end position="85"/>
    </location>
</feature>
<dbReference type="InterPro" id="IPR001387">
    <property type="entry name" value="Cro/C1-type_HTH"/>
</dbReference>
<protein>
    <submittedName>
        <fullName evidence="4">LysM domain-containing protein</fullName>
    </submittedName>
</protein>
<reference evidence="4 5" key="1">
    <citation type="submission" date="2023-12" db="EMBL/GenBank/DDBJ databases">
        <title>Genome comparison identifies genes involved in endophytic behavior of Lysinibacillus irui and provides insights into its role as a plant-growth promoting bacterium.</title>
        <authorList>
            <person name="Hilario S."/>
            <person name="Matos I."/>
            <person name="Goncalves M.F.M."/>
            <person name="Pardo C.A."/>
            <person name="Santos M.J."/>
        </authorList>
    </citation>
    <scope>NUCLEOTIDE SEQUENCE [LARGE SCALE GENOMIC DNA]</scope>
    <source>
        <strain evidence="4 5">B3</strain>
    </source>
</reference>
<dbReference type="InterPro" id="IPR018392">
    <property type="entry name" value="LysM"/>
</dbReference>
<dbReference type="Gene3D" id="3.10.350.10">
    <property type="entry name" value="LysM domain"/>
    <property type="match status" value="1"/>
</dbReference>
<feature type="domain" description="HTH cro/C1-type" evidence="2">
    <location>
        <begin position="10"/>
        <end position="26"/>
    </location>
</feature>
<keyword evidence="5" id="KW-1185">Reference proteome</keyword>
<dbReference type="PROSITE" id="PS51782">
    <property type="entry name" value="LYSM"/>
    <property type="match status" value="1"/>
</dbReference>
<organism evidence="4 5">
    <name type="scientific">Lysinibacillus irui</name>
    <dbReference type="NCBI Taxonomy" id="2998077"/>
    <lineage>
        <taxon>Bacteria</taxon>
        <taxon>Bacillati</taxon>
        <taxon>Bacillota</taxon>
        <taxon>Bacilli</taxon>
        <taxon>Bacillales</taxon>
        <taxon>Bacillaceae</taxon>
        <taxon>Lysinibacillus</taxon>
    </lineage>
</organism>
<dbReference type="SMART" id="SM00257">
    <property type="entry name" value="LysM"/>
    <property type="match status" value="1"/>
</dbReference>
<feature type="compositionally biased region" description="Pro residues" evidence="1">
    <location>
        <begin position="87"/>
        <end position="102"/>
    </location>
</feature>
<gene>
    <name evidence="4" type="ORF">U6C28_10955</name>
</gene>
<dbReference type="PROSITE" id="PS50943">
    <property type="entry name" value="HTH_CROC1"/>
    <property type="match status" value="1"/>
</dbReference>
<name>A0ABU5NLF5_9BACI</name>
<dbReference type="Pfam" id="PF01476">
    <property type="entry name" value="LysM"/>
    <property type="match status" value="1"/>
</dbReference>
<dbReference type="CDD" id="cd00118">
    <property type="entry name" value="LysM"/>
    <property type="match status" value="1"/>
</dbReference>